<feature type="transmembrane region" description="Helical" evidence="1">
    <location>
        <begin position="92"/>
        <end position="113"/>
    </location>
</feature>
<keyword evidence="1" id="KW-0812">Transmembrane</keyword>
<dbReference type="InterPro" id="IPR018750">
    <property type="entry name" value="DUF2306_membrane"/>
</dbReference>
<evidence type="ECO:0000256" key="1">
    <source>
        <dbReference type="SAM" id="Phobius"/>
    </source>
</evidence>
<feature type="transmembrane region" description="Helical" evidence="1">
    <location>
        <begin position="119"/>
        <end position="144"/>
    </location>
</feature>
<sequence length="222" mass="25375">MTETSKLTMFFKWGMFVLGFSIVIYAIIQYGIIGLANSGFYFVKVDYYQEKLSSIWDVMILIHIFGSAIPLLIGPFLFIKKIRKNNLSIHRIMGYIYVGGILIGGLSGFYVAFYSTGGIISHVGFIILSVLWIFTTLMATYHAVKGEILFHRAWVIRSYSLTFVAVTLRLWLGLFAMIFGGEAYASYYIVISWLCWVPNIIIAWIFTAPYINKGKQYRKISI</sequence>
<proteinExistence type="predicted"/>
<evidence type="ECO:0000313" key="2">
    <source>
        <dbReference type="EMBL" id="MBP1081425.1"/>
    </source>
</evidence>
<dbReference type="Pfam" id="PF10067">
    <property type="entry name" value="DUF2306"/>
    <property type="match status" value="1"/>
</dbReference>
<protein>
    <submittedName>
        <fullName evidence="2">Membrane protein</fullName>
    </submittedName>
</protein>
<gene>
    <name evidence="2" type="ORF">JOC74_001918</name>
</gene>
<dbReference type="RefSeq" id="WP_225970229.1">
    <property type="nucleotide sequence ID" value="NZ_JAFDST010000002.1"/>
</dbReference>
<feature type="transmembrane region" description="Helical" evidence="1">
    <location>
        <begin position="185"/>
        <end position="211"/>
    </location>
</feature>
<reference evidence="2 3" key="1">
    <citation type="submission" date="2021-01" db="EMBL/GenBank/DDBJ databases">
        <title>Genomic Encyclopedia of Type Strains, Phase IV (KMG-IV): sequencing the most valuable type-strain genomes for metagenomic binning, comparative biology and taxonomic classification.</title>
        <authorList>
            <person name="Goeker M."/>
        </authorList>
    </citation>
    <scope>NUCLEOTIDE SEQUENCE [LARGE SCALE GENOMIC DNA]</scope>
    <source>
        <strain evidence="2 3">DSM 103394</strain>
    </source>
</reference>
<name>A0ABS4CV18_9BACI</name>
<dbReference type="EMBL" id="JAFDST010000002">
    <property type="protein sequence ID" value="MBP1081425.1"/>
    <property type="molecule type" value="Genomic_DNA"/>
</dbReference>
<feature type="transmembrane region" description="Helical" evidence="1">
    <location>
        <begin position="156"/>
        <end position="179"/>
    </location>
</feature>
<feature type="transmembrane region" description="Helical" evidence="1">
    <location>
        <begin position="55"/>
        <end position="80"/>
    </location>
</feature>
<feature type="transmembrane region" description="Helical" evidence="1">
    <location>
        <begin position="12"/>
        <end position="35"/>
    </location>
</feature>
<keyword evidence="1" id="KW-0472">Membrane</keyword>
<dbReference type="Proteomes" id="UP000674416">
    <property type="component" value="Unassembled WGS sequence"/>
</dbReference>
<accession>A0ABS4CV18</accession>
<comment type="caution">
    <text evidence="2">The sequence shown here is derived from an EMBL/GenBank/DDBJ whole genome shotgun (WGS) entry which is preliminary data.</text>
</comment>
<organism evidence="2 3">
    <name type="scientific">Bacillus capparidis</name>
    <dbReference type="NCBI Taxonomy" id="1840411"/>
    <lineage>
        <taxon>Bacteria</taxon>
        <taxon>Bacillati</taxon>
        <taxon>Bacillota</taxon>
        <taxon>Bacilli</taxon>
        <taxon>Bacillales</taxon>
        <taxon>Bacillaceae</taxon>
        <taxon>Bacillus</taxon>
    </lineage>
</organism>
<keyword evidence="1" id="KW-1133">Transmembrane helix</keyword>
<evidence type="ECO:0000313" key="3">
    <source>
        <dbReference type="Proteomes" id="UP000674416"/>
    </source>
</evidence>
<keyword evidence="3" id="KW-1185">Reference proteome</keyword>